<dbReference type="GeneID" id="85016479"/>
<feature type="transmembrane region" description="Helical" evidence="1">
    <location>
        <begin position="157"/>
        <end position="178"/>
    </location>
</feature>
<protein>
    <submittedName>
        <fullName evidence="2">Uncharacterized protein</fullName>
    </submittedName>
</protein>
<reference evidence="2 3" key="1">
    <citation type="submission" date="2016-10" db="EMBL/GenBank/DDBJ databases">
        <authorList>
            <person name="Varghese N."/>
            <person name="Submissions S."/>
        </authorList>
    </citation>
    <scope>NUCLEOTIDE SEQUENCE [LARGE SCALE GENOMIC DNA]</scope>
    <source>
        <strain evidence="2 3">DSM 11449</strain>
    </source>
</reference>
<dbReference type="EMBL" id="FNND01000002">
    <property type="protein sequence ID" value="SDW50026.1"/>
    <property type="molecule type" value="Genomic_DNA"/>
</dbReference>
<feature type="transmembrane region" description="Helical" evidence="1">
    <location>
        <begin position="66"/>
        <end position="82"/>
    </location>
</feature>
<keyword evidence="1" id="KW-0472">Membrane</keyword>
<sequence>MLKKYDKAIAALFALLTVVLITVFFTNDAFFQWAFARHHNIGSWYVRPLFIVPMVYFALRKSYAGVTLSIFCLFTSMFWFLTPEQTDPKVLSFLAYEMDYLKGAWDAKKILFSLTVPLFFYLLIASAWQRKWHLLLYTIVLTALLKLLWSVESSGASGWSVAKPALVGLVICVVFILITRRKEKK</sequence>
<evidence type="ECO:0000256" key="1">
    <source>
        <dbReference type="SAM" id="Phobius"/>
    </source>
</evidence>
<dbReference type="Proteomes" id="UP000182771">
    <property type="component" value="Unassembled WGS sequence"/>
</dbReference>
<accession>A0A1H2U1G5</accession>
<name>A0A1H2U1G5_9FLAO</name>
<feature type="transmembrane region" description="Helical" evidence="1">
    <location>
        <begin position="12"/>
        <end position="35"/>
    </location>
</feature>
<dbReference type="RefSeq" id="WP_016420045.1">
    <property type="nucleotide sequence ID" value="NZ_FNND01000002.1"/>
</dbReference>
<keyword evidence="3" id="KW-1185">Reference proteome</keyword>
<keyword evidence="1" id="KW-1133">Transmembrane helix</keyword>
<evidence type="ECO:0000313" key="3">
    <source>
        <dbReference type="Proteomes" id="UP000182771"/>
    </source>
</evidence>
<feature type="transmembrane region" description="Helical" evidence="1">
    <location>
        <begin position="110"/>
        <end position="127"/>
    </location>
</feature>
<feature type="transmembrane region" description="Helical" evidence="1">
    <location>
        <begin position="134"/>
        <end position="151"/>
    </location>
</feature>
<dbReference type="OrthoDB" id="3425563at2"/>
<proteinExistence type="predicted"/>
<comment type="caution">
    <text evidence="2">The sequence shown here is derived from an EMBL/GenBank/DDBJ whole genome shotgun (WGS) entry which is preliminary data.</text>
</comment>
<organism evidence="2 3">
    <name type="scientific">Capnocytophaga granulosa</name>
    <dbReference type="NCBI Taxonomy" id="45242"/>
    <lineage>
        <taxon>Bacteria</taxon>
        <taxon>Pseudomonadati</taxon>
        <taxon>Bacteroidota</taxon>
        <taxon>Flavobacteriia</taxon>
        <taxon>Flavobacteriales</taxon>
        <taxon>Flavobacteriaceae</taxon>
        <taxon>Capnocytophaga</taxon>
    </lineage>
</organism>
<gene>
    <name evidence="2" type="ORF">SAMN05444420_102390</name>
</gene>
<evidence type="ECO:0000313" key="2">
    <source>
        <dbReference type="EMBL" id="SDW50026.1"/>
    </source>
</evidence>
<dbReference type="AlphaFoldDB" id="A0A1H2U1G5"/>
<keyword evidence="1" id="KW-0812">Transmembrane</keyword>
<feature type="transmembrane region" description="Helical" evidence="1">
    <location>
        <begin position="41"/>
        <end position="59"/>
    </location>
</feature>